<organism evidence="1 2">
    <name type="scientific">Candidatus Segetimicrobium genomatis</name>
    <dbReference type="NCBI Taxonomy" id="2569760"/>
    <lineage>
        <taxon>Bacteria</taxon>
        <taxon>Bacillati</taxon>
        <taxon>Candidatus Sysuimicrobiota</taxon>
        <taxon>Candidatus Sysuimicrobiia</taxon>
        <taxon>Candidatus Sysuimicrobiales</taxon>
        <taxon>Candidatus Segetimicrobiaceae</taxon>
        <taxon>Candidatus Segetimicrobium</taxon>
    </lineage>
</organism>
<accession>A0A537M2H8</accession>
<evidence type="ECO:0000313" key="1">
    <source>
        <dbReference type="EMBL" id="TMJ14490.1"/>
    </source>
</evidence>
<sequence length="457" mass="48554">MVAPVLAQLRAAGVPLTVYSQDDPAFPPGVPVVDDTALDVSFRLQIETVPTVLRVAGGEVIERTEGWARERWERLTRVSGLGNGLPQFRPGCGSRTLEPEIADRLAVRDGALRLRSRRIAIGDQEDAIEACAARGWSDGLPVVPPTPARVLRMLEGTRRTPDEIVAIVPPDYAGCTVEKVAINAVLAGCRPEHLPVVLAAVEAVCTDAFNIHGVLATTYFVGPVVVVNGPIARAIGMNSGVNALGQGNRANAAIGRALQLVIRNVGGGRPGEVDRATLGNPGKYTFCFAEDEGRSPWEPLSVERGLPPGSSAVTVFAGEGPRGVFDQRSRTPESLSRSLAWCLRSVAHPKLVRDYDALVVISPEHGRVFREAGWSKARLRDEIVRVLTLPGAEIVWGAGGCAEGMPEQFAARATPKFLPENLLIVHAGGTAGLFSAIIGGWKNGPAGSQPVTREVMV</sequence>
<dbReference type="EMBL" id="VBAM01000104">
    <property type="protein sequence ID" value="TMJ14490.1"/>
    <property type="molecule type" value="Genomic_DNA"/>
</dbReference>
<protein>
    <submittedName>
        <fullName evidence="1">Thioredoxin</fullName>
    </submittedName>
</protein>
<dbReference type="Proteomes" id="UP000320393">
    <property type="component" value="Unassembled WGS sequence"/>
</dbReference>
<evidence type="ECO:0000313" key="2">
    <source>
        <dbReference type="Proteomes" id="UP000320393"/>
    </source>
</evidence>
<comment type="caution">
    <text evidence="1">The sequence shown here is derived from an EMBL/GenBank/DDBJ whole genome shotgun (WGS) entry which is preliminary data.</text>
</comment>
<dbReference type="AlphaFoldDB" id="A0A537M2H8"/>
<proteinExistence type="predicted"/>
<name>A0A537M2H8_9BACT</name>
<gene>
    <name evidence="1" type="ORF">E6H02_03180</name>
</gene>
<reference evidence="1 2" key="1">
    <citation type="journal article" date="2019" name="Nat. Microbiol.">
        <title>Mediterranean grassland soil C-N compound turnover is dependent on rainfall and depth, and is mediated by genomically divergent microorganisms.</title>
        <authorList>
            <person name="Diamond S."/>
            <person name="Andeer P.F."/>
            <person name="Li Z."/>
            <person name="Crits-Christoph A."/>
            <person name="Burstein D."/>
            <person name="Anantharaman K."/>
            <person name="Lane K.R."/>
            <person name="Thomas B.C."/>
            <person name="Pan C."/>
            <person name="Northen T.R."/>
            <person name="Banfield J.F."/>
        </authorList>
    </citation>
    <scope>NUCLEOTIDE SEQUENCE [LARGE SCALE GENOMIC DNA]</scope>
    <source>
        <strain evidence="1">NP_5</strain>
    </source>
</reference>